<dbReference type="Proteomes" id="UP000004116">
    <property type="component" value="Unassembled WGS sequence"/>
</dbReference>
<keyword evidence="4" id="KW-1185">Reference proteome</keyword>
<accession>G2GXX8</accession>
<keyword evidence="2" id="KW-0472">Membrane</keyword>
<keyword evidence="2" id="KW-1133">Transmembrane helix</keyword>
<comment type="caution">
    <text evidence="3">The sequence shown here is derived from an EMBL/GenBank/DDBJ whole genome shotgun (WGS) entry which is preliminary data.</text>
</comment>
<evidence type="ECO:0000256" key="1">
    <source>
        <dbReference type="SAM" id="MobiDB-lite"/>
    </source>
</evidence>
<protein>
    <submittedName>
        <fullName evidence="3">Uncharacterized protein</fullName>
    </submittedName>
</protein>
<evidence type="ECO:0000313" key="4">
    <source>
        <dbReference type="Proteomes" id="UP000004116"/>
    </source>
</evidence>
<name>G2GXX8_9ENTR</name>
<dbReference type="EMBL" id="AGCA01000134">
    <property type="protein sequence ID" value="EGY29404.1"/>
    <property type="molecule type" value="Genomic_DNA"/>
</dbReference>
<sequence length="56" mass="6075">MSVDRLRDSANTHSQQRGGGFKGERYIKSLSVDILPVIPFAFQVTAALAAGARRIT</sequence>
<evidence type="ECO:0000313" key="3">
    <source>
        <dbReference type="EMBL" id="EGY29404.1"/>
    </source>
</evidence>
<organism evidence="3 4">
    <name type="scientific">Candidatus Regiella insecticola 5.15</name>
    <dbReference type="NCBI Taxonomy" id="1005043"/>
    <lineage>
        <taxon>Bacteria</taxon>
        <taxon>Pseudomonadati</taxon>
        <taxon>Pseudomonadota</taxon>
        <taxon>Gammaproteobacteria</taxon>
        <taxon>Enterobacterales</taxon>
        <taxon>Enterobacteriaceae</taxon>
        <taxon>aphid secondary symbionts</taxon>
        <taxon>Candidatus Regiella</taxon>
    </lineage>
</organism>
<reference evidence="3 4" key="1">
    <citation type="journal article" date="2012" name="Genome Res.">
        <title>Genomic basis of endosymbiont-conferred protection against an insect parasitoid.</title>
        <authorList>
            <person name="Hansen A.K."/>
            <person name="Vorburger C."/>
            <person name="Moran N.A."/>
        </authorList>
    </citation>
    <scope>NUCLEOTIDE SEQUENCE [LARGE SCALE GENOMIC DNA]</scope>
    <source>
        <strain evidence="4">R5.15</strain>
    </source>
</reference>
<feature type="region of interest" description="Disordered" evidence="1">
    <location>
        <begin position="1"/>
        <end position="21"/>
    </location>
</feature>
<dbReference type="RefSeq" id="WP_006706321.1">
    <property type="nucleotide sequence ID" value="NZ_AGCA01000134.1"/>
</dbReference>
<proteinExistence type="predicted"/>
<evidence type="ECO:0000256" key="2">
    <source>
        <dbReference type="SAM" id="Phobius"/>
    </source>
</evidence>
<keyword evidence="2" id="KW-0812">Transmembrane</keyword>
<dbReference type="AlphaFoldDB" id="G2GXX8"/>
<feature type="compositionally biased region" description="Basic and acidic residues" evidence="1">
    <location>
        <begin position="1"/>
        <end position="10"/>
    </location>
</feature>
<feature type="transmembrane region" description="Helical" evidence="2">
    <location>
        <begin position="34"/>
        <end position="52"/>
    </location>
</feature>
<gene>
    <name evidence="3" type="ORF">Rin_00006240</name>
</gene>